<feature type="chain" id="PRO_5040790026" description="Secreted protein CSS2 C-terminal domain-containing protein" evidence="1">
    <location>
        <begin position="23"/>
        <end position="202"/>
    </location>
</feature>
<dbReference type="GeneID" id="81442410"/>
<feature type="signal peptide" evidence="1">
    <location>
        <begin position="1"/>
        <end position="22"/>
    </location>
</feature>
<evidence type="ECO:0000313" key="4">
    <source>
        <dbReference type="Proteomes" id="UP001147782"/>
    </source>
</evidence>
<dbReference type="Pfam" id="PF20521">
    <property type="entry name" value="DUF6736"/>
    <property type="match status" value="1"/>
</dbReference>
<dbReference type="Proteomes" id="UP001147782">
    <property type="component" value="Unassembled WGS sequence"/>
</dbReference>
<accession>A0A9W9RS12</accession>
<protein>
    <recommendedName>
        <fullName evidence="2">Secreted protein CSS2 C-terminal domain-containing protein</fullName>
    </recommendedName>
</protein>
<comment type="caution">
    <text evidence="3">The sequence shown here is derived from an EMBL/GenBank/DDBJ whole genome shotgun (WGS) entry which is preliminary data.</text>
</comment>
<dbReference type="AlphaFoldDB" id="A0A9W9RS12"/>
<keyword evidence="4" id="KW-1185">Reference proteome</keyword>
<keyword evidence="1" id="KW-0732">Signal</keyword>
<reference evidence="3" key="1">
    <citation type="submission" date="2022-11" db="EMBL/GenBank/DDBJ databases">
        <authorList>
            <person name="Petersen C."/>
        </authorList>
    </citation>
    <scope>NUCLEOTIDE SEQUENCE</scope>
    <source>
        <strain evidence="3">IBT 29864</strain>
    </source>
</reference>
<organism evidence="3 4">
    <name type="scientific">Penicillium cataractarum</name>
    <dbReference type="NCBI Taxonomy" id="2100454"/>
    <lineage>
        <taxon>Eukaryota</taxon>
        <taxon>Fungi</taxon>
        <taxon>Dikarya</taxon>
        <taxon>Ascomycota</taxon>
        <taxon>Pezizomycotina</taxon>
        <taxon>Eurotiomycetes</taxon>
        <taxon>Eurotiomycetidae</taxon>
        <taxon>Eurotiales</taxon>
        <taxon>Aspergillaceae</taxon>
        <taxon>Penicillium</taxon>
    </lineage>
</organism>
<evidence type="ECO:0000313" key="3">
    <source>
        <dbReference type="EMBL" id="KAJ5364605.1"/>
    </source>
</evidence>
<dbReference type="OrthoDB" id="5059029at2759"/>
<dbReference type="RefSeq" id="XP_056552231.1">
    <property type="nucleotide sequence ID" value="XM_056703231.1"/>
</dbReference>
<proteinExistence type="predicted"/>
<dbReference type="InterPro" id="IPR046624">
    <property type="entry name" value="CSS2_C"/>
</dbReference>
<name>A0A9W9RS12_9EURO</name>
<reference evidence="3" key="2">
    <citation type="journal article" date="2023" name="IMA Fungus">
        <title>Comparative genomic study of the Penicillium genus elucidates a diverse pangenome and 15 lateral gene transfer events.</title>
        <authorList>
            <person name="Petersen C."/>
            <person name="Sorensen T."/>
            <person name="Nielsen M.R."/>
            <person name="Sondergaard T.E."/>
            <person name="Sorensen J.L."/>
            <person name="Fitzpatrick D.A."/>
            <person name="Frisvad J.C."/>
            <person name="Nielsen K.L."/>
        </authorList>
    </citation>
    <scope>NUCLEOTIDE SEQUENCE</scope>
    <source>
        <strain evidence="3">IBT 29864</strain>
    </source>
</reference>
<sequence length="202" mass="21647">MVNPSKIISSLFAFGFVSRCHAEYSEATQTVTYVPIVEEWAGEGSSLTVNFDLINFNYISLYNGTSAQSKRTQSKETMRTATVIGSEASTIVTTSSSPKLYNFIAGMIEGKSDANSCGLTVGVNTENNYFLGHAYKATTSGSSCHTKTEGKTILSGVEKCANRLHEYGATRGCCTLTLGGTWTGHLRLTAEPIEYPATSATC</sequence>
<evidence type="ECO:0000256" key="1">
    <source>
        <dbReference type="SAM" id="SignalP"/>
    </source>
</evidence>
<gene>
    <name evidence="3" type="ORF">N7496_010318</name>
</gene>
<feature type="domain" description="Secreted protein CSS2 C-terminal" evidence="2">
    <location>
        <begin position="70"/>
        <end position="190"/>
    </location>
</feature>
<evidence type="ECO:0000259" key="2">
    <source>
        <dbReference type="Pfam" id="PF20521"/>
    </source>
</evidence>
<dbReference type="EMBL" id="JAPZBS010000008">
    <property type="protein sequence ID" value="KAJ5364605.1"/>
    <property type="molecule type" value="Genomic_DNA"/>
</dbReference>